<name>T0ZKT7_9ZZZZ</name>
<dbReference type="PROSITE" id="PS51186">
    <property type="entry name" value="GNAT"/>
    <property type="match status" value="1"/>
</dbReference>
<protein>
    <submittedName>
        <fullName evidence="2">CoA-binding domain protein</fullName>
    </submittedName>
</protein>
<dbReference type="GO" id="GO:0016747">
    <property type="term" value="F:acyltransferase activity, transferring groups other than amino-acyl groups"/>
    <property type="evidence" value="ECO:0007669"/>
    <property type="project" value="InterPro"/>
</dbReference>
<dbReference type="Pfam" id="PF00583">
    <property type="entry name" value="Acetyltransf_1"/>
    <property type="match status" value="1"/>
</dbReference>
<feature type="domain" description="N-acetyltransferase" evidence="1">
    <location>
        <begin position="28"/>
        <end position="185"/>
    </location>
</feature>
<gene>
    <name evidence="2" type="ORF">B1B_18400</name>
</gene>
<dbReference type="EMBL" id="AUZY01012311">
    <property type="protein sequence ID" value="EQD30440.1"/>
    <property type="molecule type" value="Genomic_DNA"/>
</dbReference>
<dbReference type="CDD" id="cd04301">
    <property type="entry name" value="NAT_SF"/>
    <property type="match status" value="1"/>
</dbReference>
<dbReference type="AlphaFoldDB" id="T0ZKT7"/>
<dbReference type="InterPro" id="IPR016181">
    <property type="entry name" value="Acyl_CoA_acyltransferase"/>
</dbReference>
<accession>T0ZKT7</accession>
<dbReference type="Gene3D" id="3.40.630.30">
    <property type="match status" value="1"/>
</dbReference>
<evidence type="ECO:0000313" key="2">
    <source>
        <dbReference type="EMBL" id="EQD30440.1"/>
    </source>
</evidence>
<comment type="caution">
    <text evidence="2">The sequence shown here is derived from an EMBL/GenBank/DDBJ whole genome shotgun (WGS) entry which is preliminary data.</text>
</comment>
<evidence type="ECO:0000259" key="1">
    <source>
        <dbReference type="PROSITE" id="PS51186"/>
    </source>
</evidence>
<organism evidence="2">
    <name type="scientific">mine drainage metagenome</name>
    <dbReference type="NCBI Taxonomy" id="410659"/>
    <lineage>
        <taxon>unclassified sequences</taxon>
        <taxon>metagenomes</taxon>
        <taxon>ecological metagenomes</taxon>
    </lineage>
</organism>
<dbReference type="SUPFAM" id="SSF55729">
    <property type="entry name" value="Acyl-CoA N-acyltransferases (Nat)"/>
    <property type="match status" value="1"/>
</dbReference>
<dbReference type="InterPro" id="IPR000182">
    <property type="entry name" value="GNAT_dom"/>
</dbReference>
<reference evidence="2" key="1">
    <citation type="submission" date="2013-08" db="EMBL/GenBank/DDBJ databases">
        <authorList>
            <person name="Mendez C."/>
            <person name="Richter M."/>
            <person name="Ferrer M."/>
            <person name="Sanchez J."/>
        </authorList>
    </citation>
    <scope>NUCLEOTIDE SEQUENCE</scope>
</reference>
<proteinExistence type="predicted"/>
<reference evidence="2" key="2">
    <citation type="journal article" date="2014" name="ISME J.">
        <title>Microbial stratification in low pH oxic and suboxic macroscopic growths along an acid mine drainage.</title>
        <authorList>
            <person name="Mendez-Garcia C."/>
            <person name="Mesa V."/>
            <person name="Sprenger R.R."/>
            <person name="Richter M."/>
            <person name="Diez M.S."/>
            <person name="Solano J."/>
            <person name="Bargiela R."/>
            <person name="Golyshina O.V."/>
            <person name="Manteca A."/>
            <person name="Ramos J.L."/>
            <person name="Gallego J.R."/>
            <person name="Llorente I."/>
            <person name="Martins Dos Santos V.A."/>
            <person name="Jensen O.N."/>
            <person name="Pelaez A.I."/>
            <person name="Sanchez J."/>
            <person name="Ferrer M."/>
        </authorList>
    </citation>
    <scope>NUCLEOTIDE SEQUENCE</scope>
</reference>
<sequence>MYDRDRTIVHLLPTGVEGPVTLRDGTAVFVRAAQPWDAAAVAAFAAGLSPDALELRFFSAARPEAVSHEALLEGAVGDRLSLLALHEKPIGMEVVGHGEYVRTAPHRASAEVAFLVADRFRHRGLATVLLHRLARAARLFGIREFEAEVLPENADMLDVFRRSGFPERVESASGGTHVRFSITEEPTPIPEA</sequence>